<reference evidence="6 7" key="1">
    <citation type="submission" date="2018-04" db="EMBL/GenBank/DDBJ databases">
        <title>Pelagivirga bohaiensis gen. nov., sp. nov., a bacterium isolated from the Bohai Sea.</title>
        <authorList>
            <person name="Ji X."/>
        </authorList>
    </citation>
    <scope>NUCLEOTIDE SEQUENCE [LARGE SCALE GENOMIC DNA]</scope>
    <source>
        <strain evidence="6 7">BH-SD19</strain>
    </source>
</reference>
<dbReference type="InterPro" id="IPR012318">
    <property type="entry name" value="HTH_CRP"/>
</dbReference>
<evidence type="ECO:0000259" key="5">
    <source>
        <dbReference type="PROSITE" id="PS51063"/>
    </source>
</evidence>
<dbReference type="AlphaFoldDB" id="A0A2T7G8X7"/>
<dbReference type="EMBL" id="QCYH01000003">
    <property type="protein sequence ID" value="PVA10856.1"/>
    <property type="molecule type" value="Genomic_DNA"/>
</dbReference>
<dbReference type="InterPro" id="IPR014710">
    <property type="entry name" value="RmlC-like_jellyroll"/>
</dbReference>
<dbReference type="PROSITE" id="PS00888">
    <property type="entry name" value="CNMP_BINDING_1"/>
    <property type="match status" value="1"/>
</dbReference>
<dbReference type="GO" id="GO:0006355">
    <property type="term" value="P:regulation of DNA-templated transcription"/>
    <property type="evidence" value="ECO:0007669"/>
    <property type="project" value="InterPro"/>
</dbReference>
<name>A0A2T7G8X7_9RHOB</name>
<feature type="domain" description="HTH crp-type" evidence="5">
    <location>
        <begin position="150"/>
        <end position="224"/>
    </location>
</feature>
<evidence type="ECO:0000313" key="7">
    <source>
        <dbReference type="Proteomes" id="UP000244446"/>
    </source>
</evidence>
<dbReference type="InterPro" id="IPR000595">
    <property type="entry name" value="cNMP-bd_dom"/>
</dbReference>
<dbReference type="Pfam" id="PF00027">
    <property type="entry name" value="cNMP_binding"/>
    <property type="match status" value="1"/>
</dbReference>
<sequence>MAPSDHDCPLSRKLRTHMPLARADLAILADLHARRRTYPAGADMIFEGQAAHPLYILYEGWASSYKLLADGTRQILDFQIPGDSLGLNSMLFQTADHNIEPITDIVASEIIIGDVAGFYASSPTLATALLWAAARDQAMVVEHLINVGRRDAQRRTAHFLLELGARLILVGRGTRQGYDCPLSQYLLADALGLTAEHTNRVLRQLRQDGLVTFRDGRVVFDDLEGLIKLADFDMGYLDHGVLLR</sequence>
<dbReference type="CDD" id="cd00038">
    <property type="entry name" value="CAP_ED"/>
    <property type="match status" value="1"/>
</dbReference>
<accession>A0A2T7G8X7</accession>
<dbReference type="InterPro" id="IPR036390">
    <property type="entry name" value="WH_DNA-bd_sf"/>
</dbReference>
<protein>
    <submittedName>
        <fullName evidence="6">Crp/Fnr family transcriptional regulator</fullName>
    </submittedName>
</protein>
<dbReference type="GO" id="GO:0003677">
    <property type="term" value="F:DNA binding"/>
    <property type="evidence" value="ECO:0007669"/>
    <property type="project" value="UniProtKB-KW"/>
</dbReference>
<dbReference type="RefSeq" id="WP_108691714.1">
    <property type="nucleotide sequence ID" value="NZ_QCYH01000003.1"/>
</dbReference>
<dbReference type="InterPro" id="IPR018490">
    <property type="entry name" value="cNMP-bd_dom_sf"/>
</dbReference>
<organism evidence="6 7">
    <name type="scientific">Pelagivirga sediminicola</name>
    <dbReference type="NCBI Taxonomy" id="2170575"/>
    <lineage>
        <taxon>Bacteria</taxon>
        <taxon>Pseudomonadati</taxon>
        <taxon>Pseudomonadota</taxon>
        <taxon>Alphaproteobacteria</taxon>
        <taxon>Rhodobacterales</taxon>
        <taxon>Paracoccaceae</taxon>
        <taxon>Pelagivirga</taxon>
    </lineage>
</organism>
<comment type="caution">
    <text evidence="6">The sequence shown here is derived from an EMBL/GenBank/DDBJ whole genome shotgun (WGS) entry which is preliminary data.</text>
</comment>
<dbReference type="PROSITE" id="PS50042">
    <property type="entry name" value="CNMP_BINDING_3"/>
    <property type="match status" value="1"/>
</dbReference>
<keyword evidence="7" id="KW-1185">Reference proteome</keyword>
<gene>
    <name evidence="6" type="ORF">DC366_07170</name>
</gene>
<keyword evidence="1" id="KW-0805">Transcription regulation</keyword>
<dbReference type="Gene3D" id="2.60.120.10">
    <property type="entry name" value="Jelly Rolls"/>
    <property type="match status" value="1"/>
</dbReference>
<proteinExistence type="predicted"/>
<evidence type="ECO:0000256" key="1">
    <source>
        <dbReference type="ARBA" id="ARBA00023015"/>
    </source>
</evidence>
<evidence type="ECO:0000256" key="3">
    <source>
        <dbReference type="ARBA" id="ARBA00023163"/>
    </source>
</evidence>
<dbReference type="Gene3D" id="1.10.10.10">
    <property type="entry name" value="Winged helix-like DNA-binding domain superfamily/Winged helix DNA-binding domain"/>
    <property type="match status" value="1"/>
</dbReference>
<keyword evidence="3" id="KW-0804">Transcription</keyword>
<dbReference type="OrthoDB" id="7584044at2"/>
<dbReference type="Proteomes" id="UP000244446">
    <property type="component" value="Unassembled WGS sequence"/>
</dbReference>
<dbReference type="SMART" id="SM00100">
    <property type="entry name" value="cNMP"/>
    <property type="match status" value="1"/>
</dbReference>
<keyword evidence="2" id="KW-0238">DNA-binding</keyword>
<dbReference type="InterPro" id="IPR018488">
    <property type="entry name" value="cNMP-bd_CS"/>
</dbReference>
<dbReference type="PROSITE" id="PS51063">
    <property type="entry name" value="HTH_CRP_2"/>
    <property type="match status" value="1"/>
</dbReference>
<evidence type="ECO:0000313" key="6">
    <source>
        <dbReference type="EMBL" id="PVA10856.1"/>
    </source>
</evidence>
<dbReference type="SUPFAM" id="SSF51206">
    <property type="entry name" value="cAMP-binding domain-like"/>
    <property type="match status" value="1"/>
</dbReference>
<feature type="domain" description="Cyclic nucleotide-binding" evidence="4">
    <location>
        <begin position="36"/>
        <end position="94"/>
    </location>
</feature>
<evidence type="ECO:0000259" key="4">
    <source>
        <dbReference type="PROSITE" id="PS50042"/>
    </source>
</evidence>
<evidence type="ECO:0000256" key="2">
    <source>
        <dbReference type="ARBA" id="ARBA00023125"/>
    </source>
</evidence>
<dbReference type="InterPro" id="IPR036388">
    <property type="entry name" value="WH-like_DNA-bd_sf"/>
</dbReference>
<dbReference type="SUPFAM" id="SSF46785">
    <property type="entry name" value="Winged helix' DNA-binding domain"/>
    <property type="match status" value="1"/>
</dbReference>
<dbReference type="Pfam" id="PF13545">
    <property type="entry name" value="HTH_Crp_2"/>
    <property type="match status" value="1"/>
</dbReference>